<name>A0A6J6C3R6_9ZZZZ</name>
<dbReference type="AlphaFoldDB" id="A0A6J6C3R6"/>
<proteinExistence type="predicted"/>
<accession>A0A6J6C3R6</accession>
<organism evidence="1">
    <name type="scientific">freshwater metagenome</name>
    <dbReference type="NCBI Taxonomy" id="449393"/>
    <lineage>
        <taxon>unclassified sequences</taxon>
        <taxon>metagenomes</taxon>
        <taxon>ecological metagenomes</taxon>
    </lineage>
</organism>
<sequence>MQLLTDEGINGTGFDVTQVNEQFTQPPPLKLRTLHFKSFPEGLGGQDARGDESYTKQCAATGNGNGVQATIAKPHGCDIAVRVGDSERSRGFLGRQIQ</sequence>
<gene>
    <name evidence="1" type="ORF">UFOPK1446_00640</name>
</gene>
<dbReference type="EMBL" id="CAEZSO010000113">
    <property type="protein sequence ID" value="CAB4544918.1"/>
    <property type="molecule type" value="Genomic_DNA"/>
</dbReference>
<evidence type="ECO:0000313" key="1">
    <source>
        <dbReference type="EMBL" id="CAB4544918.1"/>
    </source>
</evidence>
<reference evidence="1" key="1">
    <citation type="submission" date="2020-05" db="EMBL/GenBank/DDBJ databases">
        <authorList>
            <person name="Chiriac C."/>
            <person name="Salcher M."/>
            <person name="Ghai R."/>
            <person name="Kavagutti S V."/>
        </authorList>
    </citation>
    <scope>NUCLEOTIDE SEQUENCE</scope>
</reference>
<protein>
    <submittedName>
        <fullName evidence="1">Unannotated protein</fullName>
    </submittedName>
</protein>